<dbReference type="PROSITE" id="PS50011">
    <property type="entry name" value="PROTEIN_KINASE_DOM"/>
    <property type="match status" value="1"/>
</dbReference>
<name>A0A150H255_GONPE</name>
<reference evidence="3" key="1">
    <citation type="journal article" date="2016" name="Nat. Commun.">
        <title>The Gonium pectorale genome demonstrates co-option of cell cycle regulation during the evolution of multicellularity.</title>
        <authorList>
            <person name="Hanschen E.R."/>
            <person name="Marriage T.N."/>
            <person name="Ferris P.J."/>
            <person name="Hamaji T."/>
            <person name="Toyoda A."/>
            <person name="Fujiyama A."/>
            <person name="Neme R."/>
            <person name="Noguchi H."/>
            <person name="Minakuchi Y."/>
            <person name="Suzuki M."/>
            <person name="Kawai-Toyooka H."/>
            <person name="Smith D.R."/>
            <person name="Sparks H."/>
            <person name="Anderson J."/>
            <person name="Bakaric R."/>
            <person name="Luria V."/>
            <person name="Karger A."/>
            <person name="Kirschner M.W."/>
            <person name="Durand P.M."/>
            <person name="Michod R.E."/>
            <person name="Nozaki H."/>
            <person name="Olson B.J."/>
        </authorList>
    </citation>
    <scope>NUCLEOTIDE SEQUENCE [LARGE SCALE GENOMIC DNA]</scope>
    <source>
        <strain evidence="3">NIES-2863</strain>
    </source>
</reference>
<dbReference type="OrthoDB" id="545321at2759"/>
<dbReference type="Proteomes" id="UP000075714">
    <property type="component" value="Unassembled WGS sequence"/>
</dbReference>
<sequence length="336" mass="36194">MYRAAPPCGTGPAVAAPAPHHSHYNNDGTIVPTCNATAVSCADESQGGRTLGSIWEGAAFRSARFIEHIGSGAFGSVDLVELTCADGTIQRVARKTQPNKGPVCARHVSQEVRGMQLASAGSPFALNVLDFVERPDNLELFAEYFPGGSLADQLDLAAGQNPQSSKRPHLLLPLEQLRKIAFCTLHALAALHARGMAHLDVKPDNLLAGDSGKYVLADFGCAKEMDADGCLQGACGTAMYMAPEQFSKTGFSQKADVFSVGVLMCVCALWHKEGLSVRQFVSRRKKLPKCIKAELRNFLWELTVADPSKRPSAQQALEHPFLAGMREEDLLWYAGL</sequence>
<dbReference type="Gene3D" id="1.10.510.10">
    <property type="entry name" value="Transferase(Phosphotransferase) domain 1"/>
    <property type="match status" value="1"/>
</dbReference>
<comment type="caution">
    <text evidence="2">The sequence shown here is derived from an EMBL/GenBank/DDBJ whole genome shotgun (WGS) entry which is preliminary data.</text>
</comment>
<dbReference type="CDD" id="cd00180">
    <property type="entry name" value="PKc"/>
    <property type="match status" value="1"/>
</dbReference>
<proteinExistence type="predicted"/>
<dbReference type="GO" id="GO:0005524">
    <property type="term" value="F:ATP binding"/>
    <property type="evidence" value="ECO:0007669"/>
    <property type="project" value="InterPro"/>
</dbReference>
<dbReference type="STRING" id="33097.A0A150H255"/>
<dbReference type="EMBL" id="LSYV01000003">
    <property type="protein sequence ID" value="KXZ56042.1"/>
    <property type="molecule type" value="Genomic_DNA"/>
</dbReference>
<gene>
    <name evidence="2" type="ORF">GPECTOR_2g1594</name>
</gene>
<dbReference type="PANTHER" id="PTHR48011">
    <property type="entry name" value="CCR4-NOT TRANSCRIPTIONAL COMPLEX SUBUNIT CAF120-RELATED"/>
    <property type="match status" value="1"/>
</dbReference>
<feature type="domain" description="Protein kinase" evidence="1">
    <location>
        <begin position="63"/>
        <end position="322"/>
    </location>
</feature>
<dbReference type="GO" id="GO:0004672">
    <property type="term" value="F:protein kinase activity"/>
    <property type="evidence" value="ECO:0007669"/>
    <property type="project" value="InterPro"/>
</dbReference>
<evidence type="ECO:0000313" key="2">
    <source>
        <dbReference type="EMBL" id="KXZ56042.1"/>
    </source>
</evidence>
<evidence type="ECO:0000313" key="3">
    <source>
        <dbReference type="Proteomes" id="UP000075714"/>
    </source>
</evidence>
<dbReference type="GO" id="GO:0007165">
    <property type="term" value="P:signal transduction"/>
    <property type="evidence" value="ECO:0007669"/>
    <property type="project" value="TreeGrafter"/>
</dbReference>
<dbReference type="AlphaFoldDB" id="A0A150H255"/>
<organism evidence="2 3">
    <name type="scientific">Gonium pectorale</name>
    <name type="common">Green alga</name>
    <dbReference type="NCBI Taxonomy" id="33097"/>
    <lineage>
        <taxon>Eukaryota</taxon>
        <taxon>Viridiplantae</taxon>
        <taxon>Chlorophyta</taxon>
        <taxon>core chlorophytes</taxon>
        <taxon>Chlorophyceae</taxon>
        <taxon>CS clade</taxon>
        <taxon>Chlamydomonadales</taxon>
        <taxon>Volvocaceae</taxon>
        <taxon>Gonium</taxon>
    </lineage>
</organism>
<dbReference type="InterPro" id="IPR011009">
    <property type="entry name" value="Kinase-like_dom_sf"/>
</dbReference>
<dbReference type="InterPro" id="IPR000719">
    <property type="entry name" value="Prot_kinase_dom"/>
</dbReference>
<dbReference type="SMART" id="SM00220">
    <property type="entry name" value="S_TKc"/>
    <property type="match status" value="1"/>
</dbReference>
<dbReference type="InterPro" id="IPR052751">
    <property type="entry name" value="Plant_MAPKKK"/>
</dbReference>
<keyword evidence="3" id="KW-1185">Reference proteome</keyword>
<dbReference type="SUPFAM" id="SSF56112">
    <property type="entry name" value="Protein kinase-like (PK-like)"/>
    <property type="match status" value="1"/>
</dbReference>
<dbReference type="Pfam" id="PF00069">
    <property type="entry name" value="Pkinase"/>
    <property type="match status" value="1"/>
</dbReference>
<accession>A0A150H255</accession>
<evidence type="ECO:0000259" key="1">
    <source>
        <dbReference type="PROSITE" id="PS50011"/>
    </source>
</evidence>
<protein>
    <recommendedName>
        <fullName evidence="1">Protein kinase domain-containing protein</fullName>
    </recommendedName>
</protein>
<dbReference type="PANTHER" id="PTHR48011:SF4">
    <property type="entry name" value="MITOGEN-ACTIVATED PROTEIN KINASE KINASE KINASE 19"/>
    <property type="match status" value="1"/>
</dbReference>